<reference evidence="1" key="1">
    <citation type="submission" date="2022-10" db="EMBL/GenBank/DDBJ databases">
        <title>Culturing micro-colonial fungi from biological soil crusts in the Mojave desert and describing Neophaeococcomyces mojavensis, and introducing the new genera and species Taxawa tesnikishii.</title>
        <authorList>
            <person name="Kurbessoian T."/>
            <person name="Stajich J.E."/>
        </authorList>
    </citation>
    <scope>NUCLEOTIDE SEQUENCE</scope>
    <source>
        <strain evidence="1">JES_112</strain>
    </source>
</reference>
<dbReference type="EMBL" id="JAPDRQ010000063">
    <property type="protein sequence ID" value="KAJ9657523.1"/>
    <property type="molecule type" value="Genomic_DNA"/>
</dbReference>
<dbReference type="Proteomes" id="UP001172386">
    <property type="component" value="Unassembled WGS sequence"/>
</dbReference>
<gene>
    <name evidence="1" type="ORF">H2198_004284</name>
</gene>
<evidence type="ECO:0000313" key="1">
    <source>
        <dbReference type="EMBL" id="KAJ9657523.1"/>
    </source>
</evidence>
<accession>A0ACC3A924</accession>
<organism evidence="1 2">
    <name type="scientific">Neophaeococcomyces mojaviensis</name>
    <dbReference type="NCBI Taxonomy" id="3383035"/>
    <lineage>
        <taxon>Eukaryota</taxon>
        <taxon>Fungi</taxon>
        <taxon>Dikarya</taxon>
        <taxon>Ascomycota</taxon>
        <taxon>Pezizomycotina</taxon>
        <taxon>Eurotiomycetes</taxon>
        <taxon>Chaetothyriomycetidae</taxon>
        <taxon>Chaetothyriales</taxon>
        <taxon>Chaetothyriales incertae sedis</taxon>
        <taxon>Neophaeococcomyces</taxon>
    </lineage>
</organism>
<sequence>MASTTQRAGFRRYIPLQDAERSRQLATSDTYKWAELRCTERFVIDWTRHWETLANEPYKGITVDGNVIPNLFHLSSDIEVSAPIEAMKNAAVQLLDTATPSERTALAKPIHAPEWRHWANPEIYIYRHGIRLEEVSNELVDAVYDLMRASLSPTGYVKAWGCMKVNKFLGEVVNGRKVLNEGSYNFCLFGMPSQDEPWGWQIFGHHFCMNCMMIKGQMVISPIFMGAEPNIIDEGPDNGRAFHRPGTARYEADAVHPADQRHLGGAFQDNRVIPYEGARVVTLTKEQQDMVKQLLTLSLNYLPDKALNARMEEIAAHWEDTYFAWIGDFGGKDAFYYKVHSPVVMIEFDHHSGVFLNNEEAMPFHIHTLVRTPNGNDYGMELLKQYMQKSAK</sequence>
<proteinExistence type="predicted"/>
<evidence type="ECO:0000313" key="2">
    <source>
        <dbReference type="Proteomes" id="UP001172386"/>
    </source>
</evidence>
<keyword evidence="2" id="KW-1185">Reference proteome</keyword>
<name>A0ACC3A924_9EURO</name>
<comment type="caution">
    <text evidence="1">The sequence shown here is derived from an EMBL/GenBank/DDBJ whole genome shotgun (WGS) entry which is preliminary data.</text>
</comment>
<protein>
    <submittedName>
        <fullName evidence="1">Uncharacterized protein</fullName>
    </submittedName>
</protein>